<accession>A0A443KCL9</accession>
<dbReference type="AlphaFoldDB" id="A0A443KCL9"/>
<sequence>MITNLGPGRFSEESIAVGLSDDMSLSAAGLAIRGCNALSKEAVYTVGDLRSFVDRESGDIIRSSWERVLLRVPGFGRLCLQQAMDILGSDIIYQKSKTEVTETDFSMAMKDAGLNSISASALKSANIITIHDLKKYLDINNAHDKKSRIKALQKVGGIGIGGIKSAIEILDQHSPYTETTNAEERTQCESRSPSQRDHIAIAVLSVLVGNNDHLKAAEKNAMETGDTIFDQIAKQAYQYADAMLRQRSKDQI</sequence>
<proteinExistence type="predicted"/>
<dbReference type="RefSeq" id="WP_128232681.1">
    <property type="nucleotide sequence ID" value="NZ_SAUY01000015.1"/>
</dbReference>
<reference evidence="1 2" key="1">
    <citation type="submission" date="2019-01" db="EMBL/GenBank/DDBJ databases">
        <title>Sinorhodobacter populi sp. nov. isolated from the symptomatic bark tissue of Populus euramericana canker.</title>
        <authorList>
            <person name="Xu G."/>
        </authorList>
    </citation>
    <scope>NUCLEOTIDE SEQUENCE [LARGE SCALE GENOMIC DNA]</scope>
    <source>
        <strain evidence="1 2">07D10-4-3</strain>
    </source>
</reference>
<comment type="caution">
    <text evidence="1">The sequence shown here is derived from an EMBL/GenBank/DDBJ whole genome shotgun (WGS) entry which is preliminary data.</text>
</comment>
<organism evidence="1 2">
    <name type="scientific">Paenirhodobacter populi</name>
    <dbReference type="NCBI Taxonomy" id="2306993"/>
    <lineage>
        <taxon>Bacteria</taxon>
        <taxon>Pseudomonadati</taxon>
        <taxon>Pseudomonadota</taxon>
        <taxon>Alphaproteobacteria</taxon>
        <taxon>Rhodobacterales</taxon>
        <taxon>Rhodobacter group</taxon>
        <taxon>Paenirhodobacter</taxon>
    </lineage>
</organism>
<gene>
    <name evidence="1" type="ORF">D2T29_12450</name>
</gene>
<dbReference type="Proteomes" id="UP000284451">
    <property type="component" value="Unassembled WGS sequence"/>
</dbReference>
<evidence type="ECO:0000313" key="2">
    <source>
        <dbReference type="Proteomes" id="UP000284451"/>
    </source>
</evidence>
<reference evidence="1 2" key="2">
    <citation type="submission" date="2019-01" db="EMBL/GenBank/DDBJ databases">
        <authorList>
            <person name="Li Y."/>
        </authorList>
    </citation>
    <scope>NUCLEOTIDE SEQUENCE [LARGE SCALE GENOMIC DNA]</scope>
    <source>
        <strain evidence="1 2">07D10-4-3</strain>
    </source>
</reference>
<evidence type="ECO:0000313" key="1">
    <source>
        <dbReference type="EMBL" id="RWR30475.1"/>
    </source>
</evidence>
<dbReference type="EMBL" id="SAUY01000015">
    <property type="protein sequence ID" value="RWR30475.1"/>
    <property type="molecule type" value="Genomic_DNA"/>
</dbReference>
<name>A0A443KCL9_9RHOB</name>
<protein>
    <submittedName>
        <fullName evidence="1">Uncharacterized protein</fullName>
    </submittedName>
</protein>